<dbReference type="SUPFAM" id="SSF46955">
    <property type="entry name" value="Putative DNA-binding domain"/>
    <property type="match status" value="1"/>
</dbReference>
<gene>
    <name evidence="3" type="ORF">Aru02nite_05110</name>
</gene>
<keyword evidence="4" id="KW-1185">Reference proteome</keyword>
<dbReference type="Gene3D" id="1.10.1660.10">
    <property type="match status" value="1"/>
</dbReference>
<evidence type="ECO:0000256" key="1">
    <source>
        <dbReference type="SAM" id="MobiDB-lite"/>
    </source>
</evidence>
<proteinExistence type="predicted"/>
<evidence type="ECO:0000313" key="4">
    <source>
        <dbReference type="Proteomes" id="UP000612808"/>
    </source>
</evidence>
<organism evidence="3 4">
    <name type="scientific">Actinocatenispora rupis</name>
    <dbReference type="NCBI Taxonomy" id="519421"/>
    <lineage>
        <taxon>Bacteria</taxon>
        <taxon>Bacillati</taxon>
        <taxon>Actinomycetota</taxon>
        <taxon>Actinomycetes</taxon>
        <taxon>Micromonosporales</taxon>
        <taxon>Micromonosporaceae</taxon>
        <taxon>Actinocatenispora</taxon>
    </lineage>
</organism>
<dbReference type="InterPro" id="IPR000551">
    <property type="entry name" value="MerR-type_HTH_dom"/>
</dbReference>
<protein>
    <recommendedName>
        <fullName evidence="2">HTH merR-type domain-containing protein</fullName>
    </recommendedName>
</protein>
<evidence type="ECO:0000259" key="2">
    <source>
        <dbReference type="Pfam" id="PF13411"/>
    </source>
</evidence>
<dbReference type="GO" id="GO:0003677">
    <property type="term" value="F:DNA binding"/>
    <property type="evidence" value="ECO:0007669"/>
    <property type="project" value="InterPro"/>
</dbReference>
<dbReference type="InterPro" id="IPR009061">
    <property type="entry name" value="DNA-bd_dom_put_sf"/>
</dbReference>
<accession>A0A8J3NAJ3</accession>
<dbReference type="GO" id="GO:0006355">
    <property type="term" value="P:regulation of DNA-templated transcription"/>
    <property type="evidence" value="ECO:0007669"/>
    <property type="project" value="InterPro"/>
</dbReference>
<dbReference type="RefSeq" id="WP_203654489.1">
    <property type="nucleotide sequence ID" value="NZ_BAAAZM010000010.1"/>
</dbReference>
<dbReference type="AlphaFoldDB" id="A0A8J3NAJ3"/>
<dbReference type="Pfam" id="PF13411">
    <property type="entry name" value="MerR_1"/>
    <property type="match status" value="1"/>
</dbReference>
<feature type="region of interest" description="Disordered" evidence="1">
    <location>
        <begin position="179"/>
        <end position="203"/>
    </location>
</feature>
<dbReference type="Proteomes" id="UP000612808">
    <property type="component" value="Unassembled WGS sequence"/>
</dbReference>
<dbReference type="EMBL" id="BOMB01000001">
    <property type="protein sequence ID" value="GID09622.1"/>
    <property type="molecule type" value="Genomic_DNA"/>
</dbReference>
<comment type="caution">
    <text evidence="3">The sequence shown here is derived from an EMBL/GenBank/DDBJ whole genome shotgun (WGS) entry which is preliminary data.</text>
</comment>
<name>A0A8J3NAJ3_9ACTN</name>
<feature type="domain" description="HTH merR-type" evidence="2">
    <location>
        <begin position="38"/>
        <end position="91"/>
    </location>
</feature>
<reference evidence="3" key="1">
    <citation type="submission" date="2021-01" db="EMBL/GenBank/DDBJ databases">
        <title>Whole genome shotgun sequence of Actinocatenispora rupis NBRC 107355.</title>
        <authorList>
            <person name="Komaki H."/>
            <person name="Tamura T."/>
        </authorList>
    </citation>
    <scope>NUCLEOTIDE SEQUENCE</scope>
    <source>
        <strain evidence="3">NBRC 107355</strain>
    </source>
</reference>
<evidence type="ECO:0000313" key="3">
    <source>
        <dbReference type="EMBL" id="GID09622.1"/>
    </source>
</evidence>
<sequence length="203" mass="21110">MSTGARWTIDELVELVGTALSRGYGGATSGRVRDLPDRRAVRWYTTIGLVDRPGAMRGRTALYGTRQLRQLVAIKRRQAAGRTLAQIQAELAGATDDTLREVAAVPDDLLAGGETAQPAPARARFWVEPPAPPTDGAVHGVRLPDGLLLVLPPGASAPGPDDLAAVRAAAAPLVEELAARGLLPGAPPSPPTDTDQPDRPGGS</sequence>